<keyword evidence="4" id="KW-0238">DNA-binding</keyword>
<dbReference type="InterPro" id="IPR004875">
    <property type="entry name" value="DDE_SF_endonuclease_dom"/>
</dbReference>
<proteinExistence type="predicted"/>
<evidence type="ECO:0000256" key="4">
    <source>
        <dbReference type="ARBA" id="ARBA00023125"/>
    </source>
</evidence>
<evidence type="ECO:0000256" key="3">
    <source>
        <dbReference type="ARBA" id="ARBA00022833"/>
    </source>
</evidence>
<dbReference type="InterPro" id="IPR011011">
    <property type="entry name" value="Znf_FYVE_PHD"/>
</dbReference>
<evidence type="ECO:0000256" key="5">
    <source>
        <dbReference type="PROSITE-ProRule" id="PRU00146"/>
    </source>
</evidence>
<evidence type="ECO:0000313" key="10">
    <source>
        <dbReference type="Proteomes" id="UP001186944"/>
    </source>
</evidence>
<dbReference type="InterPro" id="IPR050863">
    <property type="entry name" value="CenT-Element_Derived"/>
</dbReference>
<gene>
    <name evidence="9" type="ORF">FSP39_005022</name>
</gene>
<dbReference type="SUPFAM" id="SSF57903">
    <property type="entry name" value="FYVE/PHD zinc finger"/>
    <property type="match status" value="1"/>
</dbReference>
<dbReference type="GO" id="GO:0003677">
    <property type="term" value="F:DNA binding"/>
    <property type="evidence" value="ECO:0007669"/>
    <property type="project" value="UniProtKB-KW"/>
</dbReference>
<accession>A0AA89C2K1</accession>
<keyword evidence="10" id="KW-1185">Reference proteome</keyword>
<dbReference type="GO" id="GO:0005634">
    <property type="term" value="C:nucleus"/>
    <property type="evidence" value="ECO:0007669"/>
    <property type="project" value="TreeGrafter"/>
</dbReference>
<organism evidence="9 10">
    <name type="scientific">Pinctada imbricata</name>
    <name type="common">Atlantic pearl-oyster</name>
    <name type="synonym">Pinctada martensii</name>
    <dbReference type="NCBI Taxonomy" id="66713"/>
    <lineage>
        <taxon>Eukaryota</taxon>
        <taxon>Metazoa</taxon>
        <taxon>Spiralia</taxon>
        <taxon>Lophotrochozoa</taxon>
        <taxon>Mollusca</taxon>
        <taxon>Bivalvia</taxon>
        <taxon>Autobranchia</taxon>
        <taxon>Pteriomorphia</taxon>
        <taxon>Pterioida</taxon>
        <taxon>Pterioidea</taxon>
        <taxon>Pteriidae</taxon>
        <taxon>Pinctada</taxon>
    </lineage>
</organism>
<feature type="domain" description="HTH CENPB-type" evidence="8">
    <location>
        <begin position="71"/>
        <end position="146"/>
    </location>
</feature>
<dbReference type="InterPro" id="IPR013083">
    <property type="entry name" value="Znf_RING/FYVE/PHD"/>
</dbReference>
<reference evidence="9" key="1">
    <citation type="submission" date="2019-08" db="EMBL/GenBank/DDBJ databases">
        <title>The improved chromosome-level genome for the pearl oyster Pinctada fucata martensii using PacBio sequencing and Hi-C.</title>
        <authorList>
            <person name="Zheng Z."/>
        </authorList>
    </citation>
    <scope>NUCLEOTIDE SEQUENCE</scope>
    <source>
        <strain evidence="9">ZZ-2019</strain>
        <tissue evidence="9">Adductor muscle</tissue>
    </source>
</reference>
<dbReference type="EMBL" id="VSWD01000007">
    <property type="protein sequence ID" value="KAK3096946.1"/>
    <property type="molecule type" value="Genomic_DNA"/>
</dbReference>
<dbReference type="InterPro" id="IPR006600">
    <property type="entry name" value="HTH_CenpB_DNA-bd_dom"/>
</dbReference>
<sequence>MSRKRKQKAETRNKKYKYKLGYPIPHDQAERVRRALALVQSKVSIRKAAKECNLSYSFLQRRTSGEVGIDYRNGPRPVFSKEEEEAMAHWLSEMALRGMGLTPKEFMDFVQKVVKKERRKSPFTDDRPGYEWYYAFLARNSHLVDTMPETPLEYSRSKLTRQEIDKWYTGFRDFLLSKHLLTKPAQIWNADETGFTMGTKASKVIGPTKAVSIPHVTGGSSKERLTAMFCANADGKMMPPFLVYPGSKPIGCNPIMNGITGTSLEYSKKGWMTAEIFQKFLRHFNEHAGPERPVVLLIDSVSSHISMEIFQEAIQYQIELYRIVPNATHLMQPLDKGVFGPLKTAWNQITRQHYRANPGVKIDRHNFAEKLRDAFLQFYKPLTIVNSFKSSGIYPVDSTVISDDELKPGLTFIDQAASEMDICTQKPKEPIKEPVTADEIKNARGALEVFQSVLSTPKKQLYNQRVQENYDLVGMSPGFDTYKALVKKAQLNITELQNEQGAASVMEQDSETNGLEILAEAAVNVSTFEESPQSTSACASGDHGISCVLSQALQLPTAPQTKTRAKRFSTELPDNLTSKESVRSIALKELEKVKVFAEREKKAKEKYNKNQEKGRHGSKPRAEKGLQLEVEEDDGICMACSGTFAEDIELGLTRIWIECDACHEWIHDDCIPLGHIYASGSVHGDNAEFVCHFCL</sequence>
<dbReference type="CDD" id="cd15517">
    <property type="entry name" value="PHD_TCF19_like"/>
    <property type="match status" value="1"/>
</dbReference>
<keyword evidence="3" id="KW-0862">Zinc</keyword>
<dbReference type="Proteomes" id="UP001186944">
    <property type="component" value="Unassembled WGS sequence"/>
</dbReference>
<dbReference type="GO" id="GO:0008270">
    <property type="term" value="F:zinc ion binding"/>
    <property type="evidence" value="ECO:0007669"/>
    <property type="project" value="UniProtKB-KW"/>
</dbReference>
<evidence type="ECO:0000256" key="1">
    <source>
        <dbReference type="ARBA" id="ARBA00022723"/>
    </source>
</evidence>
<dbReference type="AlphaFoldDB" id="A0AA89C2K1"/>
<comment type="caution">
    <text evidence="9">The sequence shown here is derived from an EMBL/GenBank/DDBJ whole genome shotgun (WGS) entry which is preliminary data.</text>
</comment>
<keyword evidence="2 5" id="KW-0863">Zinc-finger</keyword>
<evidence type="ECO:0000256" key="2">
    <source>
        <dbReference type="ARBA" id="ARBA00022771"/>
    </source>
</evidence>
<protein>
    <submittedName>
        <fullName evidence="9">Uncharacterized protein</fullName>
    </submittedName>
</protein>
<dbReference type="PANTHER" id="PTHR19303:SF74">
    <property type="entry name" value="POGO TRANSPOSABLE ELEMENT WITH KRAB DOMAIN"/>
    <property type="match status" value="1"/>
</dbReference>
<feature type="domain" description="PHD-type" evidence="7">
    <location>
        <begin position="634"/>
        <end position="695"/>
    </location>
</feature>
<evidence type="ECO:0000259" key="7">
    <source>
        <dbReference type="PROSITE" id="PS50016"/>
    </source>
</evidence>
<dbReference type="PROSITE" id="PS50016">
    <property type="entry name" value="ZF_PHD_2"/>
    <property type="match status" value="1"/>
</dbReference>
<dbReference type="Pfam" id="PF03184">
    <property type="entry name" value="DDE_1"/>
    <property type="match status" value="1"/>
</dbReference>
<dbReference type="PROSITE" id="PS51253">
    <property type="entry name" value="HTH_CENPB"/>
    <property type="match status" value="1"/>
</dbReference>
<dbReference type="Gene3D" id="3.30.40.10">
    <property type="entry name" value="Zinc/RING finger domain, C3HC4 (zinc finger)"/>
    <property type="match status" value="1"/>
</dbReference>
<evidence type="ECO:0000313" key="9">
    <source>
        <dbReference type="EMBL" id="KAK3096946.1"/>
    </source>
</evidence>
<name>A0AA89C2K1_PINIB</name>
<evidence type="ECO:0000256" key="6">
    <source>
        <dbReference type="SAM" id="MobiDB-lite"/>
    </source>
</evidence>
<evidence type="ECO:0000259" key="8">
    <source>
        <dbReference type="PROSITE" id="PS51253"/>
    </source>
</evidence>
<keyword evidence="1" id="KW-0479">Metal-binding</keyword>
<dbReference type="InterPro" id="IPR019787">
    <property type="entry name" value="Znf_PHD-finger"/>
</dbReference>
<dbReference type="PANTHER" id="PTHR19303">
    <property type="entry name" value="TRANSPOSON"/>
    <property type="match status" value="1"/>
</dbReference>
<feature type="region of interest" description="Disordered" evidence="6">
    <location>
        <begin position="604"/>
        <end position="625"/>
    </location>
</feature>